<dbReference type="Pfam" id="PF02583">
    <property type="entry name" value="Trns_repr_metal"/>
    <property type="match status" value="1"/>
</dbReference>
<sequence length="51" mass="6005">MSDLNEKKNESSHHHPNLKQISHRFLRIIGHTKAIKKMVEEGRDCQINKIN</sequence>
<organism evidence="2 3">
    <name type="scientific">Iocasia fonsfrigidae</name>
    <dbReference type="NCBI Taxonomy" id="2682810"/>
    <lineage>
        <taxon>Bacteria</taxon>
        <taxon>Bacillati</taxon>
        <taxon>Bacillota</taxon>
        <taxon>Clostridia</taxon>
        <taxon>Halanaerobiales</taxon>
        <taxon>Halanaerobiaceae</taxon>
        <taxon>Iocasia</taxon>
    </lineage>
</organism>
<dbReference type="InterPro" id="IPR003735">
    <property type="entry name" value="Metal_Tscrpt_repr"/>
</dbReference>
<evidence type="ECO:0000256" key="1">
    <source>
        <dbReference type="SAM" id="MobiDB-lite"/>
    </source>
</evidence>
<dbReference type="RefSeq" id="WP_230867242.1">
    <property type="nucleotide sequence ID" value="NZ_CP046640.1"/>
</dbReference>
<accession>A0A8A7KAK1</accession>
<keyword evidence="3" id="KW-1185">Reference proteome</keyword>
<feature type="region of interest" description="Disordered" evidence="1">
    <location>
        <begin position="1"/>
        <end position="22"/>
    </location>
</feature>
<name>A0A8A7KAK1_9FIRM</name>
<evidence type="ECO:0000313" key="3">
    <source>
        <dbReference type="Proteomes" id="UP000665020"/>
    </source>
</evidence>
<proteinExistence type="predicted"/>
<dbReference type="InterPro" id="IPR038390">
    <property type="entry name" value="Metal_Tscrpt_repr_sf"/>
</dbReference>
<dbReference type="GO" id="GO:0046872">
    <property type="term" value="F:metal ion binding"/>
    <property type="evidence" value="ECO:0007669"/>
    <property type="project" value="InterPro"/>
</dbReference>
<dbReference type="KEGG" id="ifn:GM661_13165"/>
<dbReference type="AlphaFoldDB" id="A0A8A7KAK1"/>
<dbReference type="EMBL" id="CP046640">
    <property type="protein sequence ID" value="QTL98843.1"/>
    <property type="molecule type" value="Genomic_DNA"/>
</dbReference>
<gene>
    <name evidence="2" type="ORF">GM661_13165</name>
</gene>
<reference evidence="2" key="1">
    <citation type="submission" date="2019-12" db="EMBL/GenBank/DDBJ databases">
        <authorList>
            <person name="zhang j."/>
            <person name="sun C.M."/>
        </authorList>
    </citation>
    <scope>NUCLEOTIDE SEQUENCE</scope>
    <source>
        <strain evidence="2">NS-1</strain>
    </source>
</reference>
<dbReference type="Proteomes" id="UP000665020">
    <property type="component" value="Chromosome"/>
</dbReference>
<dbReference type="GO" id="GO:0003677">
    <property type="term" value="F:DNA binding"/>
    <property type="evidence" value="ECO:0007669"/>
    <property type="project" value="InterPro"/>
</dbReference>
<protein>
    <submittedName>
        <fullName evidence="2">Metal-sensing transcriptional repressor</fullName>
    </submittedName>
</protein>
<evidence type="ECO:0000313" key="2">
    <source>
        <dbReference type="EMBL" id="QTL98843.1"/>
    </source>
</evidence>
<dbReference type="Gene3D" id="1.20.58.1000">
    <property type="entry name" value="Metal-sensitive repressor, helix protomer"/>
    <property type="match status" value="1"/>
</dbReference>
<feature type="compositionally biased region" description="Basic and acidic residues" evidence="1">
    <location>
        <begin position="1"/>
        <end position="13"/>
    </location>
</feature>
<dbReference type="GO" id="GO:0045892">
    <property type="term" value="P:negative regulation of DNA-templated transcription"/>
    <property type="evidence" value="ECO:0007669"/>
    <property type="project" value="UniProtKB-ARBA"/>
</dbReference>